<dbReference type="EMBL" id="CM007894">
    <property type="protein sequence ID" value="OTG23815.1"/>
    <property type="molecule type" value="Genomic_DNA"/>
</dbReference>
<dbReference type="Proteomes" id="UP000215914">
    <property type="component" value="Chromosome 5"/>
</dbReference>
<dbReference type="SUPFAM" id="SSF51197">
    <property type="entry name" value="Clavaminate synthase-like"/>
    <property type="match status" value="1"/>
</dbReference>
<reference evidence="1 3" key="1">
    <citation type="journal article" date="2017" name="Nature">
        <title>The sunflower genome provides insights into oil metabolism, flowering and Asterid evolution.</title>
        <authorList>
            <person name="Badouin H."/>
            <person name="Gouzy J."/>
            <person name="Grassa C.J."/>
            <person name="Murat F."/>
            <person name="Staton S.E."/>
            <person name="Cottret L."/>
            <person name="Lelandais-Briere C."/>
            <person name="Owens G.L."/>
            <person name="Carrere S."/>
            <person name="Mayjonade B."/>
            <person name="Legrand L."/>
            <person name="Gill N."/>
            <person name="Kane N.C."/>
            <person name="Bowers J.E."/>
            <person name="Hubner S."/>
            <person name="Bellec A."/>
            <person name="Berard A."/>
            <person name="Berges H."/>
            <person name="Blanchet N."/>
            <person name="Boniface M.C."/>
            <person name="Brunel D."/>
            <person name="Catrice O."/>
            <person name="Chaidir N."/>
            <person name="Claudel C."/>
            <person name="Donnadieu C."/>
            <person name="Faraut T."/>
            <person name="Fievet G."/>
            <person name="Helmstetter N."/>
            <person name="King M."/>
            <person name="Knapp S.J."/>
            <person name="Lai Z."/>
            <person name="Le Paslier M.C."/>
            <person name="Lippi Y."/>
            <person name="Lorenzon L."/>
            <person name="Mandel J.R."/>
            <person name="Marage G."/>
            <person name="Marchand G."/>
            <person name="Marquand E."/>
            <person name="Bret-Mestries E."/>
            <person name="Morien E."/>
            <person name="Nambeesan S."/>
            <person name="Nguyen T."/>
            <person name="Pegot-Espagnet P."/>
            <person name="Pouilly N."/>
            <person name="Raftis F."/>
            <person name="Sallet E."/>
            <person name="Schiex T."/>
            <person name="Thomas J."/>
            <person name="Vandecasteele C."/>
            <person name="Vares D."/>
            <person name="Vear F."/>
            <person name="Vautrin S."/>
            <person name="Crespi M."/>
            <person name="Mangin B."/>
            <person name="Burke J.M."/>
            <person name="Salse J."/>
            <person name="Munos S."/>
            <person name="Vincourt P."/>
            <person name="Rieseberg L.H."/>
            <person name="Langlade N.B."/>
        </authorList>
    </citation>
    <scope>NUCLEOTIDE SEQUENCE [LARGE SCALE GENOMIC DNA]</scope>
    <source>
        <strain evidence="3">cv. SF193</strain>
        <tissue evidence="1">Leaves</tissue>
    </source>
</reference>
<evidence type="ECO:0000313" key="2">
    <source>
        <dbReference type="EMBL" id="OTG23815.1"/>
    </source>
</evidence>
<reference evidence="1" key="3">
    <citation type="submission" date="2020-06" db="EMBL/GenBank/DDBJ databases">
        <title>Helianthus annuus Genome sequencing and assembly Release 2.</title>
        <authorList>
            <person name="Gouzy J."/>
            <person name="Langlade N."/>
            <person name="Munos S."/>
        </authorList>
    </citation>
    <scope>NUCLEOTIDE SEQUENCE</scope>
    <source>
        <tissue evidence="1">Leaves</tissue>
    </source>
</reference>
<protein>
    <submittedName>
        <fullName evidence="1 2">Isopenicillin N synthase</fullName>
    </submittedName>
</protein>
<evidence type="ECO:0000313" key="1">
    <source>
        <dbReference type="EMBL" id="KAF5804138.1"/>
    </source>
</evidence>
<dbReference type="InterPro" id="IPR027443">
    <property type="entry name" value="IPNS-like_sf"/>
</dbReference>
<reference evidence="2" key="2">
    <citation type="submission" date="2017-02" db="EMBL/GenBank/DDBJ databases">
        <title>Sunflower complete genome.</title>
        <authorList>
            <person name="Langlade N."/>
            <person name="Munos S."/>
        </authorList>
    </citation>
    <scope>NUCLEOTIDE SEQUENCE [LARGE SCALE GENOMIC DNA]</scope>
    <source>
        <tissue evidence="2">Leaves</tissue>
    </source>
</reference>
<dbReference type="AlphaFoldDB" id="A0A251UKG2"/>
<dbReference type="EMBL" id="MNCJ02000320">
    <property type="protein sequence ID" value="KAF5804138.1"/>
    <property type="molecule type" value="Genomic_DNA"/>
</dbReference>
<organism evidence="2 3">
    <name type="scientific">Helianthus annuus</name>
    <name type="common">Common sunflower</name>
    <dbReference type="NCBI Taxonomy" id="4232"/>
    <lineage>
        <taxon>Eukaryota</taxon>
        <taxon>Viridiplantae</taxon>
        <taxon>Streptophyta</taxon>
        <taxon>Embryophyta</taxon>
        <taxon>Tracheophyta</taxon>
        <taxon>Spermatophyta</taxon>
        <taxon>Magnoliopsida</taxon>
        <taxon>eudicotyledons</taxon>
        <taxon>Gunneridae</taxon>
        <taxon>Pentapetalae</taxon>
        <taxon>asterids</taxon>
        <taxon>campanulids</taxon>
        <taxon>Asterales</taxon>
        <taxon>Asteraceae</taxon>
        <taxon>Asteroideae</taxon>
        <taxon>Heliantheae alliance</taxon>
        <taxon>Heliantheae</taxon>
        <taxon>Helianthus</taxon>
    </lineage>
</organism>
<evidence type="ECO:0000313" key="3">
    <source>
        <dbReference type="Proteomes" id="UP000215914"/>
    </source>
</evidence>
<dbReference type="Gene3D" id="2.60.120.330">
    <property type="entry name" value="B-lactam Antibiotic, Isopenicillin N Synthase, Chain"/>
    <property type="match status" value="1"/>
</dbReference>
<proteinExistence type="predicted"/>
<accession>A0A251UKG2</accession>
<dbReference type="Gramene" id="mRNA:HanXRQr2_Chr05g0193721">
    <property type="protein sequence ID" value="mRNA:HanXRQr2_Chr05g0193721"/>
    <property type="gene ID" value="HanXRQr2_Chr05g0193721"/>
</dbReference>
<name>A0A251UKG2_HELAN</name>
<keyword evidence="3" id="KW-1185">Reference proteome</keyword>
<gene>
    <name evidence="2" type="ORF">HannXRQ_Chr05g0129801</name>
    <name evidence="1" type="ORF">HanXRQr2_Chr05g0193721</name>
</gene>
<sequence>MFVYMIRREVLLEYINTSTEMVQKLLQVLIGNLRVKLDDSRLLELMGFNLVNMNFYPPYPNPDLTIGVGSLSDAGMLTVLLQWHWWIIREKRTHSANHGRRVKSVSPKIHRTTAHNKNWRFPELVPCDGVARYKEVIYGEYLKNYFEKSLDGKKSLDFASI</sequence>
<dbReference type="InParanoid" id="A0A251UKG2"/>